<evidence type="ECO:0000313" key="7">
    <source>
        <dbReference type="EMBL" id="PMB98987.1"/>
    </source>
</evidence>
<evidence type="ECO:0000256" key="4">
    <source>
        <dbReference type="ARBA" id="ARBA00023125"/>
    </source>
</evidence>
<dbReference type="InterPro" id="IPR000524">
    <property type="entry name" value="Tscrpt_reg_HTH_GntR"/>
</dbReference>
<dbReference type="SUPFAM" id="SSF53383">
    <property type="entry name" value="PLP-dependent transferases"/>
    <property type="match status" value="1"/>
</dbReference>
<dbReference type="InterPro" id="IPR015424">
    <property type="entry name" value="PyrdxlP-dep_Trfase"/>
</dbReference>
<dbReference type="EMBL" id="PNFZ01000001">
    <property type="protein sequence ID" value="PMB98987.1"/>
    <property type="molecule type" value="Genomic_DNA"/>
</dbReference>
<reference evidence="7 8" key="1">
    <citation type="submission" date="2017-09" db="EMBL/GenBank/DDBJ databases">
        <title>Bacterial strain isolated from the female urinary microbiota.</title>
        <authorList>
            <person name="Thomas-White K."/>
            <person name="Kumar N."/>
            <person name="Forster S."/>
            <person name="Putonti C."/>
            <person name="Lawley T."/>
            <person name="Wolfe A.J."/>
        </authorList>
    </citation>
    <scope>NUCLEOTIDE SEQUENCE [LARGE SCALE GENOMIC DNA]</scope>
    <source>
        <strain evidence="7 8">UMB0680</strain>
    </source>
</reference>
<keyword evidence="5" id="KW-0804">Transcription</keyword>
<dbReference type="Pfam" id="PF00392">
    <property type="entry name" value="GntR"/>
    <property type="match status" value="1"/>
</dbReference>
<accession>A0A2N6PJY3</accession>
<dbReference type="Gene3D" id="1.10.10.10">
    <property type="entry name" value="Winged helix-like DNA-binding domain superfamily/Winged helix DNA-binding domain"/>
    <property type="match status" value="1"/>
</dbReference>
<dbReference type="Proteomes" id="UP000235703">
    <property type="component" value="Unassembled WGS sequence"/>
</dbReference>
<keyword evidence="3" id="KW-0805">Transcription regulation</keyword>
<dbReference type="PANTHER" id="PTHR46577:SF1">
    <property type="entry name" value="HTH-TYPE TRANSCRIPTIONAL REGULATORY PROTEIN GABR"/>
    <property type="match status" value="1"/>
</dbReference>
<name>A0A2N6PJY3_9MICO</name>
<evidence type="ECO:0000256" key="5">
    <source>
        <dbReference type="ARBA" id="ARBA00023163"/>
    </source>
</evidence>
<dbReference type="InterPro" id="IPR051446">
    <property type="entry name" value="HTH_trans_reg/aminotransferase"/>
</dbReference>
<comment type="caution">
    <text evidence="7">The sequence shown here is derived from an EMBL/GenBank/DDBJ whole genome shotgun (WGS) entry which is preliminary data.</text>
</comment>
<evidence type="ECO:0000259" key="6">
    <source>
        <dbReference type="PROSITE" id="PS50949"/>
    </source>
</evidence>
<dbReference type="GO" id="GO:0003700">
    <property type="term" value="F:DNA-binding transcription factor activity"/>
    <property type="evidence" value="ECO:0007669"/>
    <property type="project" value="InterPro"/>
</dbReference>
<dbReference type="Pfam" id="PF00155">
    <property type="entry name" value="Aminotran_1_2"/>
    <property type="match status" value="1"/>
</dbReference>
<gene>
    <name evidence="7" type="ORF">CJ198_00025</name>
</gene>
<feature type="domain" description="HTH gntR-type" evidence="6">
    <location>
        <begin position="1"/>
        <end position="44"/>
    </location>
</feature>
<dbReference type="Gene3D" id="3.40.640.10">
    <property type="entry name" value="Type I PLP-dependent aspartate aminotransferase-like (Major domain)"/>
    <property type="match status" value="1"/>
</dbReference>
<keyword evidence="8" id="KW-1185">Reference proteome</keyword>
<dbReference type="SUPFAM" id="SSF46785">
    <property type="entry name" value="Winged helix' DNA-binding domain"/>
    <property type="match status" value="1"/>
</dbReference>
<dbReference type="PROSITE" id="PS50949">
    <property type="entry name" value="HTH_GNTR"/>
    <property type="match status" value="1"/>
</dbReference>
<evidence type="ECO:0000256" key="2">
    <source>
        <dbReference type="ARBA" id="ARBA00022898"/>
    </source>
</evidence>
<keyword evidence="2" id="KW-0663">Pyridoxal phosphate</keyword>
<dbReference type="InterPro" id="IPR036390">
    <property type="entry name" value="WH_DNA-bd_sf"/>
</dbReference>
<dbReference type="CDD" id="cd00609">
    <property type="entry name" value="AAT_like"/>
    <property type="match status" value="1"/>
</dbReference>
<comment type="similarity">
    <text evidence="1">In the C-terminal section; belongs to the class-I pyridoxal-phosphate-dependent aminotransferase family.</text>
</comment>
<sequence>MPSIRDLAKEMNVSPATVAAAFRKLADRGLTYVVRGVGTKVRQQSLLSDALGGSVNVAPVGSIDIASGAPDASLLPNLNTYLHRLDVPTALYNVDLMIAKIRDHAASFMADAIDQRSAHLTIASGALDSISDAASARLRPGDRVIVEDPGFAAASSLLRSHTLTLVPVAVDDEGFEVNAFADAMQQGADAVLYSPRAQNPFGSAITRARAKALRDVIERHVNDEHGFFVIENDHASLISEDEYNSLTPSSDTWLSTRSLSKSHGPDLRFAFVAGDALTIDRIRRNQALNRGWMPTIMQNLVAALLSDEEVQRSVVVAAKHYSNRRQRLIEALADLGVNAHGRSGLNVHVPVTDEGTISTALLTLGWQTRSGQAYRQHADPFIRLTPAALSEEQIDVLARDVAITLHSGPPVVR</sequence>
<dbReference type="GO" id="GO:0003677">
    <property type="term" value="F:DNA binding"/>
    <property type="evidence" value="ECO:0007669"/>
    <property type="project" value="UniProtKB-KW"/>
</dbReference>
<dbReference type="InterPro" id="IPR015421">
    <property type="entry name" value="PyrdxlP-dep_Trfase_major"/>
</dbReference>
<organism evidence="7 8">
    <name type="scientific">Brevibacterium luteolum</name>
    <dbReference type="NCBI Taxonomy" id="199591"/>
    <lineage>
        <taxon>Bacteria</taxon>
        <taxon>Bacillati</taxon>
        <taxon>Actinomycetota</taxon>
        <taxon>Actinomycetes</taxon>
        <taxon>Micrococcales</taxon>
        <taxon>Brevibacteriaceae</taxon>
        <taxon>Brevibacterium</taxon>
    </lineage>
</organism>
<dbReference type="OrthoDB" id="594134at2"/>
<evidence type="ECO:0000256" key="1">
    <source>
        <dbReference type="ARBA" id="ARBA00005384"/>
    </source>
</evidence>
<dbReference type="GO" id="GO:0030170">
    <property type="term" value="F:pyridoxal phosphate binding"/>
    <property type="evidence" value="ECO:0007669"/>
    <property type="project" value="InterPro"/>
</dbReference>
<keyword evidence="4" id="KW-0238">DNA-binding</keyword>
<protein>
    <submittedName>
        <fullName evidence="7">GntR family transcriptional regulator</fullName>
    </submittedName>
</protein>
<dbReference type="PANTHER" id="PTHR46577">
    <property type="entry name" value="HTH-TYPE TRANSCRIPTIONAL REGULATORY PROTEIN GABR"/>
    <property type="match status" value="1"/>
</dbReference>
<evidence type="ECO:0000256" key="3">
    <source>
        <dbReference type="ARBA" id="ARBA00023015"/>
    </source>
</evidence>
<dbReference type="InterPro" id="IPR004839">
    <property type="entry name" value="Aminotransferase_I/II_large"/>
</dbReference>
<proteinExistence type="inferred from homology"/>
<evidence type="ECO:0000313" key="8">
    <source>
        <dbReference type="Proteomes" id="UP000235703"/>
    </source>
</evidence>
<dbReference type="AlphaFoldDB" id="A0A2N6PJY3"/>
<dbReference type="InterPro" id="IPR036388">
    <property type="entry name" value="WH-like_DNA-bd_sf"/>
</dbReference>